<dbReference type="GeneID" id="27722725"/>
<sequence length="79" mass="9088">MKQGLSVIIDSTCNFQEVLDPGTALAKQHSYTYCKDSDSHALFKKWIEHPFRPKDNAIMVNSTDDPEMLRDYIVKQIVD</sequence>
<dbReference type="OrthoDB" id="3231855at2759"/>
<reference evidence="1 2" key="1">
    <citation type="journal article" date="2014" name="Genome Announc.">
        <title>Draft genome sequence of the pathogenic fungus Scedosporium apiospermum.</title>
        <authorList>
            <person name="Vandeputte P."/>
            <person name="Ghamrawi S."/>
            <person name="Rechenmann M."/>
            <person name="Iltis A."/>
            <person name="Giraud S."/>
            <person name="Fleury M."/>
            <person name="Thornton C."/>
            <person name="Delhaes L."/>
            <person name="Meyer W."/>
            <person name="Papon N."/>
            <person name="Bouchara J.P."/>
        </authorList>
    </citation>
    <scope>NUCLEOTIDE SEQUENCE [LARGE SCALE GENOMIC DNA]</scope>
    <source>
        <strain evidence="1 2">IHEM 14462</strain>
    </source>
</reference>
<evidence type="ECO:0000313" key="1">
    <source>
        <dbReference type="EMBL" id="KEZ44612.1"/>
    </source>
</evidence>
<organism evidence="1 2">
    <name type="scientific">Pseudallescheria apiosperma</name>
    <name type="common">Scedosporium apiospermum</name>
    <dbReference type="NCBI Taxonomy" id="563466"/>
    <lineage>
        <taxon>Eukaryota</taxon>
        <taxon>Fungi</taxon>
        <taxon>Dikarya</taxon>
        <taxon>Ascomycota</taxon>
        <taxon>Pezizomycotina</taxon>
        <taxon>Sordariomycetes</taxon>
        <taxon>Hypocreomycetidae</taxon>
        <taxon>Microascales</taxon>
        <taxon>Microascaceae</taxon>
        <taxon>Scedosporium</taxon>
    </lineage>
</organism>
<dbReference type="EMBL" id="JOWA01000088">
    <property type="protein sequence ID" value="KEZ44612.1"/>
    <property type="molecule type" value="Genomic_DNA"/>
</dbReference>
<protein>
    <submittedName>
        <fullName evidence="1">Uncharacterized protein</fullName>
    </submittedName>
</protein>
<dbReference type="Proteomes" id="UP000028545">
    <property type="component" value="Unassembled WGS sequence"/>
</dbReference>
<proteinExistence type="predicted"/>
<comment type="caution">
    <text evidence="1">The sequence shown here is derived from an EMBL/GenBank/DDBJ whole genome shotgun (WGS) entry which is preliminary data.</text>
</comment>
<gene>
    <name evidence="1" type="ORF">SAPIO_CDS3653</name>
</gene>
<evidence type="ECO:0000313" key="2">
    <source>
        <dbReference type="Proteomes" id="UP000028545"/>
    </source>
</evidence>
<dbReference type="RefSeq" id="XP_016644411.1">
    <property type="nucleotide sequence ID" value="XM_016786405.1"/>
</dbReference>
<accession>A0A084GBA0</accession>
<dbReference type="AlphaFoldDB" id="A0A084GBA0"/>
<dbReference type="VEuPathDB" id="FungiDB:SAPIO_CDS3653"/>
<keyword evidence="2" id="KW-1185">Reference proteome</keyword>
<dbReference type="KEGG" id="sapo:SAPIO_CDS3653"/>
<dbReference type="HOGENOM" id="CLU_2607362_0_0_1"/>
<name>A0A084GBA0_PSEDA</name>